<dbReference type="PANTHER" id="PTHR33643">
    <property type="entry name" value="UREASE ACCESSORY PROTEIN D"/>
    <property type="match status" value="1"/>
</dbReference>
<gene>
    <name evidence="3" type="primary">ureD</name>
    <name evidence="5" type="ORF">GGR25_002518</name>
</gene>
<evidence type="ECO:0000313" key="5">
    <source>
        <dbReference type="EMBL" id="MBB3931468.1"/>
    </source>
</evidence>
<proteinExistence type="inferred from homology"/>
<reference evidence="5 6" key="1">
    <citation type="submission" date="2020-08" db="EMBL/GenBank/DDBJ databases">
        <title>Genomic Encyclopedia of Type Strains, Phase IV (KMG-IV): sequencing the most valuable type-strain genomes for metagenomic binning, comparative biology and taxonomic classification.</title>
        <authorList>
            <person name="Goeker M."/>
        </authorList>
    </citation>
    <scope>NUCLEOTIDE SEQUENCE [LARGE SCALE GENOMIC DNA]</scope>
    <source>
        <strain evidence="5 6">DSM 25966</strain>
    </source>
</reference>
<dbReference type="GO" id="GO:0016151">
    <property type="term" value="F:nickel cation binding"/>
    <property type="evidence" value="ECO:0007669"/>
    <property type="project" value="UniProtKB-UniRule"/>
</dbReference>
<evidence type="ECO:0000256" key="2">
    <source>
        <dbReference type="ARBA" id="ARBA00023186"/>
    </source>
</evidence>
<feature type="region of interest" description="Disordered" evidence="4">
    <location>
        <begin position="1"/>
        <end position="30"/>
    </location>
</feature>
<dbReference type="InterPro" id="IPR002669">
    <property type="entry name" value="UreD"/>
</dbReference>
<comment type="similarity">
    <text evidence="1 3">Belongs to the UreD family.</text>
</comment>
<keyword evidence="3" id="KW-0963">Cytoplasm</keyword>
<comment type="function">
    <text evidence="3">Required for maturation of urease via the functional incorporation of the urease nickel metallocenter.</text>
</comment>
<evidence type="ECO:0000256" key="1">
    <source>
        <dbReference type="ARBA" id="ARBA00007177"/>
    </source>
</evidence>
<evidence type="ECO:0000256" key="3">
    <source>
        <dbReference type="HAMAP-Rule" id="MF_01384"/>
    </source>
</evidence>
<dbReference type="PANTHER" id="PTHR33643:SF1">
    <property type="entry name" value="UREASE ACCESSORY PROTEIN D"/>
    <property type="match status" value="1"/>
</dbReference>
<dbReference type="RefSeq" id="WP_210299919.1">
    <property type="nucleotide sequence ID" value="NZ_JACIDS010000003.1"/>
</dbReference>
<sequence>MTDPAAMLDLPMPAMAHAPAESPPRLQRAQGHARIAFRRVEERTRLLEFYQQGCCKVRLPRPEPGRPVEAVLLNTSGGITGGDRLEYEIAVGAGAELVVTTQAAERIYRSPAGPGFVINRLNVAAGGSLDWLPQETILFDRCGLDRRLEVDLAGDATALLAETIVFGRGAMGEAVRTLELTDRWRVRRDGALVFADGIVVNGDATAILAGGATASAATAIGSLVFVAPDAPRRLDEVRAVLGECAGETGASAWPGLLNVRFVAASSQILRADLRRVAEALRRRPLPRVWHC</sequence>
<keyword evidence="6" id="KW-1185">Reference proteome</keyword>
<keyword evidence="3" id="KW-0996">Nickel insertion</keyword>
<feature type="compositionally biased region" description="Low complexity" evidence="4">
    <location>
        <begin position="1"/>
        <end position="24"/>
    </location>
</feature>
<dbReference type="Pfam" id="PF01774">
    <property type="entry name" value="UreD"/>
    <property type="match status" value="1"/>
</dbReference>
<comment type="caution">
    <text evidence="5">The sequence shown here is derived from an EMBL/GenBank/DDBJ whole genome shotgun (WGS) entry which is preliminary data.</text>
</comment>
<comment type="subunit">
    <text evidence="3">UreD, UreF and UreG form a complex that acts as a GTP-hydrolysis-dependent molecular chaperone, activating the urease apoprotein by helping to assemble the nickel containing metallocenter of UreC. The UreE protein probably delivers the nickel.</text>
</comment>
<name>A0A840AQA2_9HYPH</name>
<organism evidence="5 6">
    <name type="scientific">Kaistia hirudinis</name>
    <dbReference type="NCBI Taxonomy" id="1293440"/>
    <lineage>
        <taxon>Bacteria</taxon>
        <taxon>Pseudomonadati</taxon>
        <taxon>Pseudomonadota</taxon>
        <taxon>Alphaproteobacteria</taxon>
        <taxon>Hyphomicrobiales</taxon>
        <taxon>Kaistiaceae</taxon>
        <taxon>Kaistia</taxon>
    </lineage>
</organism>
<evidence type="ECO:0000256" key="4">
    <source>
        <dbReference type="SAM" id="MobiDB-lite"/>
    </source>
</evidence>
<evidence type="ECO:0000313" key="6">
    <source>
        <dbReference type="Proteomes" id="UP000553963"/>
    </source>
</evidence>
<dbReference type="AlphaFoldDB" id="A0A840AQA2"/>
<dbReference type="GO" id="GO:0005737">
    <property type="term" value="C:cytoplasm"/>
    <property type="evidence" value="ECO:0007669"/>
    <property type="project" value="UniProtKB-SubCell"/>
</dbReference>
<keyword evidence="2 3" id="KW-0143">Chaperone</keyword>
<dbReference type="Proteomes" id="UP000553963">
    <property type="component" value="Unassembled WGS sequence"/>
</dbReference>
<accession>A0A840AQA2</accession>
<dbReference type="EMBL" id="JACIDS010000003">
    <property type="protein sequence ID" value="MBB3931468.1"/>
    <property type="molecule type" value="Genomic_DNA"/>
</dbReference>
<dbReference type="HAMAP" id="MF_01384">
    <property type="entry name" value="UreD"/>
    <property type="match status" value="1"/>
</dbReference>
<comment type="subcellular location">
    <subcellularLocation>
        <location evidence="3">Cytoplasm</location>
    </subcellularLocation>
</comment>
<protein>
    <recommendedName>
        <fullName evidence="3">Urease accessory protein UreD</fullName>
    </recommendedName>
</protein>